<dbReference type="InterPro" id="IPR005225">
    <property type="entry name" value="Small_GTP-bd"/>
</dbReference>
<dbReference type="InterPro" id="IPR009000">
    <property type="entry name" value="Transl_B-barrel_sf"/>
</dbReference>
<dbReference type="InterPro" id="IPR036390">
    <property type="entry name" value="WH_DNA-bd_sf"/>
</dbReference>
<dbReference type="Gene3D" id="1.10.10.10">
    <property type="entry name" value="Winged helix-like DNA-binding domain superfamily/Winged helix DNA-binding domain"/>
    <property type="match status" value="1"/>
</dbReference>
<dbReference type="InterPro" id="IPR004161">
    <property type="entry name" value="EFTu-like_2"/>
</dbReference>
<proteinExistence type="predicted"/>
<dbReference type="GO" id="GO:0005525">
    <property type="term" value="F:GTP binding"/>
    <property type="evidence" value="ECO:0007669"/>
    <property type="project" value="UniProtKB-KW"/>
</dbReference>
<organism evidence="10 11">
    <name type="scientific">Geosporobacter subterraneus DSM 17957</name>
    <dbReference type="NCBI Taxonomy" id="1121919"/>
    <lineage>
        <taxon>Bacteria</taxon>
        <taxon>Bacillati</taxon>
        <taxon>Bacillota</taxon>
        <taxon>Clostridia</taxon>
        <taxon>Peptostreptococcales</taxon>
        <taxon>Thermotaleaceae</taxon>
        <taxon>Geosporobacter</taxon>
    </lineage>
</organism>
<dbReference type="Pfam" id="PF03144">
    <property type="entry name" value="GTP_EFTU_D2"/>
    <property type="match status" value="1"/>
</dbReference>
<dbReference type="GO" id="GO:0003723">
    <property type="term" value="F:RNA binding"/>
    <property type="evidence" value="ECO:0007669"/>
    <property type="project" value="InterPro"/>
</dbReference>
<dbReference type="Gene3D" id="3.40.50.300">
    <property type="entry name" value="P-loop containing nucleotide triphosphate hydrolases"/>
    <property type="match status" value="1"/>
</dbReference>
<keyword evidence="11" id="KW-1185">Reference proteome</keyword>
<evidence type="ECO:0000256" key="6">
    <source>
        <dbReference type="ARBA" id="ARBA00023134"/>
    </source>
</evidence>
<dbReference type="InterPro" id="IPR036388">
    <property type="entry name" value="WH-like_DNA-bd_sf"/>
</dbReference>
<dbReference type="GO" id="GO:0001514">
    <property type="term" value="P:selenocysteine incorporation"/>
    <property type="evidence" value="ECO:0007669"/>
    <property type="project" value="InterPro"/>
</dbReference>
<evidence type="ECO:0000313" key="10">
    <source>
        <dbReference type="EMBL" id="SHI50885.1"/>
    </source>
</evidence>
<dbReference type="InterPro" id="IPR015191">
    <property type="entry name" value="SelB_WHD4"/>
</dbReference>
<dbReference type="InterPro" id="IPR004535">
    <property type="entry name" value="Transl_elong_SelB"/>
</dbReference>
<evidence type="ECO:0000256" key="4">
    <source>
        <dbReference type="ARBA" id="ARBA00022741"/>
    </source>
</evidence>
<dbReference type="InterPro" id="IPR000795">
    <property type="entry name" value="T_Tr_GTP-bd_dom"/>
</dbReference>
<dbReference type="InterPro" id="IPR009001">
    <property type="entry name" value="Transl_elong_EF1A/Init_IF2_C"/>
</dbReference>
<dbReference type="FunFam" id="3.40.50.300:FF:001064">
    <property type="entry name" value="Selenocysteine-specific translation elongation factor"/>
    <property type="match status" value="1"/>
</dbReference>
<dbReference type="AlphaFoldDB" id="A0A1M6BQ43"/>
<reference evidence="11" key="1">
    <citation type="submission" date="2016-11" db="EMBL/GenBank/DDBJ databases">
        <authorList>
            <person name="Varghese N."/>
            <person name="Submissions S."/>
        </authorList>
    </citation>
    <scope>NUCLEOTIDE SEQUENCE [LARGE SCALE GENOMIC DNA]</scope>
    <source>
        <strain evidence="11">DSM 17957</strain>
    </source>
</reference>
<dbReference type="PRINTS" id="PR00315">
    <property type="entry name" value="ELONGATNFCT"/>
</dbReference>
<sequence>MKVKNVIIGTAGHIDHGKTTLIKALTGTDTDRLLEEKKRGITIDLGFTHFDLPSGRRAGIIDVPGHERFIKNMLAGVGGIDIVLLVIAADEGFMPQTQEHLDILSILDVKKGIIVITKVDLVDEEWLGLVQEEIREKVKDTFLKDAPMIPVSSTKGLGLDELVRRIDLYTEETEEKNTSIPFRLPIDRVFTMSGFGTVVTGTMIEGCVHEGDQLTIYPQDIPAKVRSLHVHGKNVKAAYAGQRVAINLTGIKKEDIQRGNVAAEQNSMKETMMLDVKLNMLKHAERTIDNRDRLRLYHGTAEILCRIVLLDREEVKPGESCYAQLRMEESIVAKRGDHFVIRFYSPMETIGGGIILEPNPVKHKRFKEDTIEELKVKEEGSPEEILEKVILRFNDTFENISFYATQTGLGENAIERIVDRLDEKGTIKKFSGTVPIHIDYLTKLETNIIKVLQDFHGHNPLKTGMGKEELRNKIKVKIKGKLFDEVLDHFIQQKVIRLDSSLVALADFEIKYSPEQLMILKEIEELYLKGEFQTPSPEEFLNSKKNDHKYREVLEALVDRKQLVKISDDILFHVKNYEKAKEMLKQYIQEHGEISLSEFRDLIHTTRKYALPLIENFDQNKITKRIGEKRVLC</sequence>
<dbReference type="GO" id="GO:0003924">
    <property type="term" value="F:GTPase activity"/>
    <property type="evidence" value="ECO:0007669"/>
    <property type="project" value="InterPro"/>
</dbReference>
<keyword evidence="6" id="KW-0342">GTP-binding</keyword>
<dbReference type="InterPro" id="IPR027417">
    <property type="entry name" value="P-loop_NTPase"/>
</dbReference>
<dbReference type="PROSITE" id="PS51722">
    <property type="entry name" value="G_TR_2"/>
    <property type="match status" value="1"/>
</dbReference>
<dbReference type="Proteomes" id="UP000184536">
    <property type="component" value="Unassembled WGS sequence"/>
</dbReference>
<dbReference type="NCBIfam" id="TIGR00231">
    <property type="entry name" value="small_GTP"/>
    <property type="match status" value="1"/>
</dbReference>
<evidence type="ECO:0000256" key="3">
    <source>
        <dbReference type="ARBA" id="ARBA00022490"/>
    </source>
</evidence>
<feature type="domain" description="Tr-type G" evidence="9">
    <location>
        <begin position="3"/>
        <end position="174"/>
    </location>
</feature>
<dbReference type="Pfam" id="PF00009">
    <property type="entry name" value="GTP_EFTU"/>
    <property type="match status" value="1"/>
</dbReference>
<dbReference type="GO" id="GO:0003746">
    <property type="term" value="F:translation elongation factor activity"/>
    <property type="evidence" value="ECO:0007669"/>
    <property type="project" value="UniProtKB-KW"/>
</dbReference>
<dbReference type="Pfam" id="PF09106">
    <property type="entry name" value="WHD_2nd_SelB"/>
    <property type="match status" value="1"/>
</dbReference>
<dbReference type="STRING" id="1121919.SAMN02745975_00019"/>
<dbReference type="PROSITE" id="PS00301">
    <property type="entry name" value="G_TR_1"/>
    <property type="match status" value="1"/>
</dbReference>
<dbReference type="CDD" id="cd03696">
    <property type="entry name" value="SelB_II"/>
    <property type="match status" value="1"/>
</dbReference>
<dbReference type="GO" id="GO:0005829">
    <property type="term" value="C:cytosol"/>
    <property type="evidence" value="ECO:0007669"/>
    <property type="project" value="TreeGrafter"/>
</dbReference>
<dbReference type="SUPFAM" id="SSF52540">
    <property type="entry name" value="P-loop containing nucleoside triphosphate hydrolases"/>
    <property type="match status" value="1"/>
</dbReference>
<evidence type="ECO:0000259" key="9">
    <source>
        <dbReference type="PROSITE" id="PS51722"/>
    </source>
</evidence>
<dbReference type="NCBIfam" id="TIGR00475">
    <property type="entry name" value="selB"/>
    <property type="match status" value="1"/>
</dbReference>
<keyword evidence="3" id="KW-0963">Cytoplasm</keyword>
<dbReference type="PANTHER" id="PTHR43721">
    <property type="entry name" value="ELONGATION FACTOR TU-RELATED"/>
    <property type="match status" value="1"/>
</dbReference>
<dbReference type="Pfam" id="PF25461">
    <property type="entry name" value="Beta-barrel_SelB"/>
    <property type="match status" value="1"/>
</dbReference>
<keyword evidence="5" id="KW-0648">Protein biosynthesis</keyword>
<comment type="function">
    <text evidence="7">Translation factor necessary for the incorporation of selenocysteine into proteins. It probably replaces EF-Tu for the insertion of selenocysteine directed by the UGA codon. SelB binds GTP and GDP.</text>
</comment>
<comment type="subcellular location">
    <subcellularLocation>
        <location evidence="1">Cytoplasm</location>
    </subcellularLocation>
</comment>
<name>A0A1M6BQ43_9FIRM</name>
<dbReference type="SUPFAM" id="SSF50447">
    <property type="entry name" value="Translation proteins"/>
    <property type="match status" value="1"/>
</dbReference>
<keyword evidence="4" id="KW-0547">Nucleotide-binding</keyword>
<dbReference type="InterPro" id="IPR057335">
    <property type="entry name" value="Beta-barrel_SelB"/>
</dbReference>
<dbReference type="CDD" id="cd15491">
    <property type="entry name" value="selB_III"/>
    <property type="match status" value="1"/>
</dbReference>
<evidence type="ECO:0000256" key="7">
    <source>
        <dbReference type="ARBA" id="ARBA00025526"/>
    </source>
</evidence>
<evidence type="ECO:0000256" key="5">
    <source>
        <dbReference type="ARBA" id="ARBA00022917"/>
    </source>
</evidence>
<dbReference type="PANTHER" id="PTHR43721:SF22">
    <property type="entry name" value="ELONGATION FACTOR TU, MITOCHONDRIAL"/>
    <property type="match status" value="1"/>
</dbReference>
<evidence type="ECO:0000256" key="8">
    <source>
        <dbReference type="ARBA" id="ARBA00031615"/>
    </source>
</evidence>
<dbReference type="InterPro" id="IPR015190">
    <property type="entry name" value="Elong_fac_SelB-wing-hlx_typ-2"/>
</dbReference>
<keyword evidence="10" id="KW-0251">Elongation factor</keyword>
<gene>
    <name evidence="10" type="ORF">SAMN02745975_00019</name>
</gene>
<dbReference type="CDD" id="cd04171">
    <property type="entry name" value="SelB"/>
    <property type="match status" value="1"/>
</dbReference>
<dbReference type="EMBL" id="FQZV01000003">
    <property type="protein sequence ID" value="SHI50885.1"/>
    <property type="molecule type" value="Genomic_DNA"/>
</dbReference>
<protein>
    <recommendedName>
        <fullName evidence="2">Selenocysteine-specific elongation factor</fullName>
    </recommendedName>
    <alternativeName>
        <fullName evidence="8">SelB translation factor</fullName>
    </alternativeName>
</protein>
<dbReference type="InterPro" id="IPR050055">
    <property type="entry name" value="EF-Tu_GTPase"/>
</dbReference>
<dbReference type="SUPFAM" id="SSF46785">
    <property type="entry name" value="Winged helix' DNA-binding domain"/>
    <property type="match status" value="3"/>
</dbReference>
<dbReference type="Pfam" id="PF09107">
    <property type="entry name" value="WHD_3rd_SelB"/>
    <property type="match status" value="1"/>
</dbReference>
<evidence type="ECO:0000256" key="2">
    <source>
        <dbReference type="ARBA" id="ARBA00015953"/>
    </source>
</evidence>
<dbReference type="Gene3D" id="2.40.30.10">
    <property type="entry name" value="Translation factors"/>
    <property type="match status" value="2"/>
</dbReference>
<evidence type="ECO:0000256" key="1">
    <source>
        <dbReference type="ARBA" id="ARBA00004496"/>
    </source>
</evidence>
<evidence type="ECO:0000313" key="11">
    <source>
        <dbReference type="Proteomes" id="UP000184536"/>
    </source>
</evidence>
<dbReference type="SUPFAM" id="SSF50465">
    <property type="entry name" value="EF-Tu/eEF-1alpha/eIF2-gamma C-terminal domain"/>
    <property type="match status" value="1"/>
</dbReference>
<dbReference type="RefSeq" id="WP_408606931.1">
    <property type="nucleotide sequence ID" value="NZ_FQZV01000003.1"/>
</dbReference>
<dbReference type="Gene3D" id="1.10.10.2770">
    <property type="match status" value="1"/>
</dbReference>
<accession>A0A1M6BQ43</accession>
<dbReference type="InterPro" id="IPR031157">
    <property type="entry name" value="G_TR_CS"/>
</dbReference>